<evidence type="ECO:0000313" key="3">
    <source>
        <dbReference type="EMBL" id="MFC6424649.1"/>
    </source>
</evidence>
<dbReference type="RefSeq" id="WP_204809378.1">
    <property type="nucleotide sequence ID" value="NZ_BAAAIY010000003.1"/>
</dbReference>
<dbReference type="Gene3D" id="2.70.70.10">
    <property type="entry name" value="Glucose Permease (Domain IIA)"/>
    <property type="match status" value="1"/>
</dbReference>
<name>A0ABW1XA80_9CELL</name>
<gene>
    <name evidence="3" type="ORF">ACFP71_07425</name>
</gene>
<dbReference type="SUPFAM" id="SSF51261">
    <property type="entry name" value="Duplicated hybrid motif"/>
    <property type="match status" value="1"/>
</dbReference>
<reference evidence="4" key="1">
    <citation type="journal article" date="2019" name="Int. J. Syst. Evol. Microbiol.">
        <title>The Global Catalogue of Microorganisms (GCM) 10K type strain sequencing project: providing services to taxonomists for standard genome sequencing and annotation.</title>
        <authorList>
            <consortium name="The Broad Institute Genomics Platform"/>
            <consortium name="The Broad Institute Genome Sequencing Center for Infectious Disease"/>
            <person name="Wu L."/>
            <person name="Ma J."/>
        </authorList>
    </citation>
    <scope>NUCLEOTIDE SEQUENCE [LARGE SCALE GENOMIC DNA]</scope>
    <source>
        <strain evidence="4">CCUG 47105</strain>
    </source>
</reference>
<evidence type="ECO:0000256" key="1">
    <source>
        <dbReference type="SAM" id="MobiDB-lite"/>
    </source>
</evidence>
<dbReference type="InterPro" id="IPR016047">
    <property type="entry name" value="M23ase_b-sheet_dom"/>
</dbReference>
<dbReference type="EC" id="3.4.24.-" evidence="3"/>
<feature type="domain" description="M23ase beta-sheet core" evidence="2">
    <location>
        <begin position="32"/>
        <end position="130"/>
    </location>
</feature>
<keyword evidence="3" id="KW-0378">Hydrolase</keyword>
<keyword evidence="4" id="KW-1185">Reference proteome</keyword>
<dbReference type="PANTHER" id="PTHR21666:SF270">
    <property type="entry name" value="MUREIN HYDROLASE ACTIVATOR ENVC"/>
    <property type="match status" value="1"/>
</dbReference>
<dbReference type="EMBL" id="JBHSTM010000004">
    <property type="protein sequence ID" value="MFC6424649.1"/>
    <property type="molecule type" value="Genomic_DNA"/>
</dbReference>
<accession>A0ABW1XA80</accession>
<comment type="caution">
    <text evidence="3">The sequence shown here is derived from an EMBL/GenBank/DDBJ whole genome shotgun (WGS) entry which is preliminary data.</text>
</comment>
<sequence>MSWHRPNAPDGRITSPFGPRGPIANAPNASTNHLGVDLRAGTLGITSDIYAAAAGKVRRIYKTPLNAWVLELDHGSGVWTRYAHMQRAGIAVAAGDRVAGGQRIAAASNSGAPTVHLHFEVLVHGRQVDPVPYLRARGVDLAVTTTAAARPGASGQVTKPTTPGAPAPITPIQEDDMRGLIEALYRRCHGREGSTREVDDWVISAAQSGKTPKQIVQAFESGRAETGTVVAAYNEILSRGPSATDITAWLKDRPTVKQVRDGIAGSAEAKGR</sequence>
<organism evidence="3 4">
    <name type="scientific">Oerskovia paurometabola</name>
    <dbReference type="NCBI Taxonomy" id="162170"/>
    <lineage>
        <taxon>Bacteria</taxon>
        <taxon>Bacillati</taxon>
        <taxon>Actinomycetota</taxon>
        <taxon>Actinomycetes</taxon>
        <taxon>Micrococcales</taxon>
        <taxon>Cellulomonadaceae</taxon>
        <taxon>Oerskovia</taxon>
    </lineage>
</organism>
<protein>
    <submittedName>
        <fullName evidence="3">M23 family metallopeptidase</fullName>
        <ecNumber evidence="3">3.4.24.-</ecNumber>
    </submittedName>
</protein>
<dbReference type="CDD" id="cd12797">
    <property type="entry name" value="M23_peptidase"/>
    <property type="match status" value="1"/>
</dbReference>
<proteinExistence type="predicted"/>
<evidence type="ECO:0000313" key="4">
    <source>
        <dbReference type="Proteomes" id="UP001596305"/>
    </source>
</evidence>
<feature type="region of interest" description="Disordered" evidence="1">
    <location>
        <begin position="151"/>
        <end position="171"/>
    </location>
</feature>
<dbReference type="InterPro" id="IPR050570">
    <property type="entry name" value="Cell_wall_metabolism_enzyme"/>
</dbReference>
<evidence type="ECO:0000259" key="2">
    <source>
        <dbReference type="Pfam" id="PF01551"/>
    </source>
</evidence>
<dbReference type="PANTHER" id="PTHR21666">
    <property type="entry name" value="PEPTIDASE-RELATED"/>
    <property type="match status" value="1"/>
</dbReference>
<dbReference type="Proteomes" id="UP001596305">
    <property type="component" value="Unassembled WGS sequence"/>
</dbReference>
<feature type="region of interest" description="Disordered" evidence="1">
    <location>
        <begin position="1"/>
        <end position="30"/>
    </location>
</feature>
<dbReference type="InterPro" id="IPR011055">
    <property type="entry name" value="Dup_hybrid_motif"/>
</dbReference>
<dbReference type="GO" id="GO:0016787">
    <property type="term" value="F:hydrolase activity"/>
    <property type="evidence" value="ECO:0007669"/>
    <property type="project" value="UniProtKB-KW"/>
</dbReference>
<dbReference type="Pfam" id="PF01551">
    <property type="entry name" value="Peptidase_M23"/>
    <property type="match status" value="1"/>
</dbReference>